<keyword evidence="2" id="KW-1133">Transmembrane helix</keyword>
<dbReference type="AlphaFoldDB" id="A0A914GW13"/>
<sequence length="122" mass="13231">MGIDLVLDVLVIVLEVTICCLATFAALCWQLCSPTVFRTTSSTPKFDISVGVEHVEDVQAALITETQTARRKRPDANGPETQTARRKRPDATGQTQTARFASGVRLNLARKASVLITSTTVN</sequence>
<evidence type="ECO:0000313" key="4">
    <source>
        <dbReference type="WBParaSite" id="Gr19_v10_g11714.t1"/>
    </source>
</evidence>
<name>A0A914GW13_GLORO</name>
<feature type="transmembrane region" description="Helical" evidence="2">
    <location>
        <begin position="6"/>
        <end position="29"/>
    </location>
</feature>
<organism evidence="3 4">
    <name type="scientific">Globodera rostochiensis</name>
    <name type="common">Golden nematode worm</name>
    <name type="synonym">Heterodera rostochiensis</name>
    <dbReference type="NCBI Taxonomy" id="31243"/>
    <lineage>
        <taxon>Eukaryota</taxon>
        <taxon>Metazoa</taxon>
        <taxon>Ecdysozoa</taxon>
        <taxon>Nematoda</taxon>
        <taxon>Chromadorea</taxon>
        <taxon>Rhabditida</taxon>
        <taxon>Tylenchina</taxon>
        <taxon>Tylenchomorpha</taxon>
        <taxon>Tylenchoidea</taxon>
        <taxon>Heteroderidae</taxon>
        <taxon>Heteroderinae</taxon>
        <taxon>Globodera</taxon>
    </lineage>
</organism>
<dbReference type="WBParaSite" id="Gr19_v10_g11714.t1">
    <property type="protein sequence ID" value="Gr19_v10_g11714.t1"/>
    <property type="gene ID" value="Gr19_v10_g11714"/>
</dbReference>
<keyword evidence="3" id="KW-1185">Reference proteome</keyword>
<keyword evidence="2" id="KW-0812">Transmembrane</keyword>
<feature type="region of interest" description="Disordered" evidence="1">
    <location>
        <begin position="66"/>
        <end position="98"/>
    </location>
</feature>
<dbReference type="Proteomes" id="UP000887572">
    <property type="component" value="Unplaced"/>
</dbReference>
<protein>
    <submittedName>
        <fullName evidence="4">Secreted protein</fullName>
    </submittedName>
</protein>
<reference evidence="4" key="1">
    <citation type="submission" date="2022-11" db="UniProtKB">
        <authorList>
            <consortium name="WormBaseParasite"/>
        </authorList>
    </citation>
    <scope>IDENTIFICATION</scope>
</reference>
<accession>A0A914GW13</accession>
<evidence type="ECO:0000256" key="1">
    <source>
        <dbReference type="SAM" id="MobiDB-lite"/>
    </source>
</evidence>
<proteinExistence type="predicted"/>
<evidence type="ECO:0000256" key="2">
    <source>
        <dbReference type="SAM" id="Phobius"/>
    </source>
</evidence>
<evidence type="ECO:0000313" key="3">
    <source>
        <dbReference type="Proteomes" id="UP000887572"/>
    </source>
</evidence>
<keyword evidence="2" id="KW-0472">Membrane</keyword>